<proteinExistence type="predicted"/>
<evidence type="ECO:0000313" key="1">
    <source>
        <dbReference type="EMBL" id="HIU93911.1"/>
    </source>
</evidence>
<dbReference type="Pfam" id="PF05369">
    <property type="entry name" value="MtmB"/>
    <property type="match status" value="1"/>
</dbReference>
<dbReference type="GO" id="GO:0008168">
    <property type="term" value="F:methyltransferase activity"/>
    <property type="evidence" value="ECO:0007669"/>
    <property type="project" value="UniProtKB-KW"/>
</dbReference>
<protein>
    <submittedName>
        <fullName evidence="1">Monomethylamine:corrinoid methyltransferase</fullName>
    </submittedName>
</protein>
<dbReference type="InterPro" id="IPR008031">
    <property type="entry name" value="MtmB_MeTrfase"/>
</dbReference>
<keyword evidence="1" id="KW-0489">Methyltransferase</keyword>
<dbReference type="GO" id="GO:0032259">
    <property type="term" value="P:methylation"/>
    <property type="evidence" value="ECO:0007669"/>
    <property type="project" value="UniProtKB-KW"/>
</dbReference>
<reference evidence="1" key="2">
    <citation type="journal article" date="2021" name="PeerJ">
        <title>Extensive microbial diversity within the chicken gut microbiome revealed by metagenomics and culture.</title>
        <authorList>
            <person name="Gilroy R."/>
            <person name="Ravi A."/>
            <person name="Getino M."/>
            <person name="Pursley I."/>
            <person name="Horton D.L."/>
            <person name="Alikhan N.F."/>
            <person name="Baker D."/>
            <person name="Gharbi K."/>
            <person name="Hall N."/>
            <person name="Watson M."/>
            <person name="Adriaenssens E.M."/>
            <person name="Foster-Nyarko E."/>
            <person name="Jarju S."/>
            <person name="Secka A."/>
            <person name="Antonio M."/>
            <person name="Oren A."/>
            <person name="Chaudhuri R.R."/>
            <person name="La Ragione R."/>
            <person name="Hildebrand F."/>
            <person name="Pallen M.J."/>
        </authorList>
    </citation>
    <scope>NUCLEOTIDE SEQUENCE</scope>
    <source>
        <strain evidence="1">ChiGjej2B2-16831</strain>
    </source>
</reference>
<evidence type="ECO:0000313" key="2">
    <source>
        <dbReference type="Proteomes" id="UP000824128"/>
    </source>
</evidence>
<accession>A0A9D1ST75</accession>
<dbReference type="Proteomes" id="UP000824128">
    <property type="component" value="Unassembled WGS sequence"/>
</dbReference>
<keyword evidence="1" id="KW-0808">Transferase</keyword>
<dbReference type="InterPro" id="IPR036655">
    <property type="entry name" value="MtmB_sf"/>
</dbReference>
<dbReference type="SUPFAM" id="SSF75098">
    <property type="entry name" value="Monomethylamine methyltransferase MtmB"/>
    <property type="match status" value="1"/>
</dbReference>
<dbReference type="Gene3D" id="3.20.20.460">
    <property type="entry name" value="Monomethylamine methyltransferase MtmB"/>
    <property type="match status" value="1"/>
</dbReference>
<gene>
    <name evidence="1" type="ORF">IAD24_02010</name>
</gene>
<sequence>MADIFEVLRRAETGDYIKEDDYNMKLYKTNKKLVKKYGLKFDKENVIVSDDQMASNLFDAALELCEEMGMLCVDTSRVIRFTREELLQALEKAPKDMLLGEGKDARHLRARRLKDGYKMCVCGGCPGTPLPEELFLPIMMSYAKEPLLDIIIPGSLVSIEGMDVKTGGPLEIRACRQEMLWMREALVRYGRPGTHIYAAGESSATELGTLAICNERYMRPTDSHMIPVLSELKTDNIRLSRVMTGLEYPSWTTSLMDPIIGGFAGGVEGAAVVGAAAIMLATAAYGVQMHCLHAIHNKYVSVSTREGMWMDSIIGRAFALRSPVAILADAWTTCGAGTEEVLYEAAALAIAQELSALNTDSLGSTNGVYPNCSGLENRLFAEVVDAVFHMGMTEEEGNAMIRKIYQKYEHTLDEPKLGQPFNEVYDVKTIEPTPAWQACYDKVKADLRDMGIQFRF</sequence>
<dbReference type="AlphaFoldDB" id="A0A9D1ST75"/>
<reference evidence="1" key="1">
    <citation type="submission" date="2020-10" db="EMBL/GenBank/DDBJ databases">
        <authorList>
            <person name="Gilroy R."/>
        </authorList>
    </citation>
    <scope>NUCLEOTIDE SEQUENCE</scope>
    <source>
        <strain evidence="1">ChiGjej2B2-16831</strain>
    </source>
</reference>
<organism evidence="1 2">
    <name type="scientific">Candidatus Aphodomorpha intestinavium</name>
    <dbReference type="NCBI Taxonomy" id="2840672"/>
    <lineage>
        <taxon>Bacteria</taxon>
        <taxon>Bacillati</taxon>
        <taxon>Bacillota</taxon>
        <taxon>Clostridia</taxon>
        <taxon>Eubacteriales</taxon>
        <taxon>Candidatus Aphodomorpha</taxon>
    </lineage>
</organism>
<dbReference type="EMBL" id="DVNZ01000063">
    <property type="protein sequence ID" value="HIU93911.1"/>
    <property type="molecule type" value="Genomic_DNA"/>
</dbReference>
<comment type="caution">
    <text evidence="1">The sequence shown here is derived from an EMBL/GenBank/DDBJ whole genome shotgun (WGS) entry which is preliminary data.</text>
</comment>
<name>A0A9D1ST75_9FIRM</name>